<gene>
    <name evidence="1" type="ORF">WICPIJ_008734</name>
</gene>
<protein>
    <submittedName>
        <fullName evidence="1">Uncharacterized protein</fullName>
    </submittedName>
</protein>
<comment type="caution">
    <text evidence="1">The sequence shown here is derived from an EMBL/GenBank/DDBJ whole genome shotgun (WGS) entry which is preliminary data.</text>
</comment>
<evidence type="ECO:0000313" key="2">
    <source>
        <dbReference type="Proteomes" id="UP000774326"/>
    </source>
</evidence>
<dbReference type="Proteomes" id="UP000774326">
    <property type="component" value="Unassembled WGS sequence"/>
</dbReference>
<sequence length="165" mass="17525">MDTESTFGGVDEDLGFLLSMDLDLLISFLSFLPKSSSFKLGKEVSPNSMIFSMYSKSSKSITVSSSLSSAAMVFDRVSDCSSGCSLISGTIGCCCCCCSTEPAICAMFNESNIELRMVSVLKSSISSSCRSKSDNLRTLISSVVSVNDRSSASISWSAFSSVMDC</sequence>
<keyword evidence="2" id="KW-1185">Reference proteome</keyword>
<evidence type="ECO:0000313" key="1">
    <source>
        <dbReference type="EMBL" id="KAH3679126.1"/>
    </source>
</evidence>
<organism evidence="1 2">
    <name type="scientific">Wickerhamomyces pijperi</name>
    <name type="common">Yeast</name>
    <name type="synonym">Pichia pijperi</name>
    <dbReference type="NCBI Taxonomy" id="599730"/>
    <lineage>
        <taxon>Eukaryota</taxon>
        <taxon>Fungi</taxon>
        <taxon>Dikarya</taxon>
        <taxon>Ascomycota</taxon>
        <taxon>Saccharomycotina</taxon>
        <taxon>Saccharomycetes</taxon>
        <taxon>Phaffomycetales</taxon>
        <taxon>Wickerhamomycetaceae</taxon>
        <taxon>Wickerhamomyces</taxon>
    </lineage>
</organism>
<dbReference type="AlphaFoldDB" id="A0A9P8THM1"/>
<dbReference type="EMBL" id="JAEUBG010005022">
    <property type="protein sequence ID" value="KAH3679126.1"/>
    <property type="molecule type" value="Genomic_DNA"/>
</dbReference>
<reference evidence="1" key="2">
    <citation type="submission" date="2021-01" db="EMBL/GenBank/DDBJ databases">
        <authorList>
            <person name="Schikora-Tamarit M.A."/>
        </authorList>
    </citation>
    <scope>NUCLEOTIDE SEQUENCE</scope>
    <source>
        <strain evidence="1">CBS2887</strain>
    </source>
</reference>
<name>A0A9P8THM1_WICPI</name>
<accession>A0A9P8THM1</accession>
<proteinExistence type="predicted"/>
<reference evidence="1" key="1">
    <citation type="journal article" date="2021" name="Open Biol.">
        <title>Shared evolutionary footprints suggest mitochondrial oxidative damage underlies multiple complex I losses in fungi.</title>
        <authorList>
            <person name="Schikora-Tamarit M.A."/>
            <person name="Marcet-Houben M."/>
            <person name="Nosek J."/>
            <person name="Gabaldon T."/>
        </authorList>
    </citation>
    <scope>NUCLEOTIDE SEQUENCE</scope>
    <source>
        <strain evidence="1">CBS2887</strain>
    </source>
</reference>